<protein>
    <submittedName>
        <fullName evidence="9">ABC transporter permease</fullName>
    </submittedName>
</protein>
<evidence type="ECO:0000256" key="4">
    <source>
        <dbReference type="ARBA" id="ARBA00022692"/>
    </source>
</evidence>
<dbReference type="Pfam" id="PF00528">
    <property type="entry name" value="BPD_transp_1"/>
    <property type="match status" value="1"/>
</dbReference>
<dbReference type="PANTHER" id="PTHR43227:SF11">
    <property type="entry name" value="BLL4140 PROTEIN"/>
    <property type="match status" value="1"/>
</dbReference>
<dbReference type="Proteomes" id="UP001589838">
    <property type="component" value="Unassembled WGS sequence"/>
</dbReference>
<comment type="caution">
    <text evidence="9">The sequence shown here is derived from an EMBL/GenBank/DDBJ whole genome shotgun (WGS) entry which is preliminary data.</text>
</comment>
<feature type="transmembrane region" description="Helical" evidence="7">
    <location>
        <begin position="233"/>
        <end position="251"/>
    </location>
</feature>
<name>A0ABV6KDI1_9BACI</name>
<accession>A0ABV6KDI1</accession>
<feature type="transmembrane region" description="Helical" evidence="7">
    <location>
        <begin position="95"/>
        <end position="117"/>
    </location>
</feature>
<dbReference type="InterPro" id="IPR050809">
    <property type="entry name" value="UgpAE/MalFG_permease"/>
</dbReference>
<gene>
    <name evidence="9" type="ORF">ACFFHM_11210</name>
</gene>
<keyword evidence="6 7" id="KW-0472">Membrane</keyword>
<dbReference type="RefSeq" id="WP_335958461.1">
    <property type="nucleotide sequence ID" value="NZ_JAXBLX010000001.1"/>
</dbReference>
<keyword evidence="2 7" id="KW-0813">Transport</keyword>
<dbReference type="PANTHER" id="PTHR43227">
    <property type="entry name" value="BLL4140 PROTEIN"/>
    <property type="match status" value="1"/>
</dbReference>
<dbReference type="CDD" id="cd06261">
    <property type="entry name" value="TM_PBP2"/>
    <property type="match status" value="1"/>
</dbReference>
<dbReference type="SUPFAM" id="SSF161098">
    <property type="entry name" value="MetI-like"/>
    <property type="match status" value="1"/>
</dbReference>
<dbReference type="Gene3D" id="1.10.3720.10">
    <property type="entry name" value="MetI-like"/>
    <property type="match status" value="1"/>
</dbReference>
<evidence type="ECO:0000256" key="7">
    <source>
        <dbReference type="RuleBase" id="RU363032"/>
    </source>
</evidence>
<sequence>MKIELGKNKNIKNSLAVKFKNSEYYNYWRYKYLTVLILPAILYFAIFQYGPMYGLQIAFKDYKFMDGIVGSAWVGFEHFRYMFQLDSFWEVFRNTILISLYKFVFGFPAPIIFALLLNELRHVLFKRVVQTVSYFPHFVSWVILAGIFTQFLSPSIGPINIFIKALGFEPIYFLADPSWFRTLLVSSDIWKDLGWGTIIYLAALAGINPELYESARVDGANRFQRVMKITLPSMYPVITIMAILSVGKLIMDDFDQIFNLYNPAVYSVADVASTYMYRQGLVNLQYSFATAVGLFKNVISLVMVILANMIARKISGNENSLW</sequence>
<feature type="transmembrane region" description="Helical" evidence="7">
    <location>
        <begin position="193"/>
        <end position="212"/>
    </location>
</feature>
<organism evidence="9 10">
    <name type="scientific">Halalkalibacter kiskunsagensis</name>
    <dbReference type="NCBI Taxonomy" id="1548599"/>
    <lineage>
        <taxon>Bacteria</taxon>
        <taxon>Bacillati</taxon>
        <taxon>Bacillota</taxon>
        <taxon>Bacilli</taxon>
        <taxon>Bacillales</taxon>
        <taxon>Bacillaceae</taxon>
        <taxon>Halalkalibacter</taxon>
    </lineage>
</organism>
<evidence type="ECO:0000256" key="5">
    <source>
        <dbReference type="ARBA" id="ARBA00022989"/>
    </source>
</evidence>
<feature type="transmembrane region" description="Helical" evidence="7">
    <location>
        <begin position="286"/>
        <end position="311"/>
    </location>
</feature>
<evidence type="ECO:0000256" key="6">
    <source>
        <dbReference type="ARBA" id="ARBA00023136"/>
    </source>
</evidence>
<evidence type="ECO:0000256" key="2">
    <source>
        <dbReference type="ARBA" id="ARBA00022448"/>
    </source>
</evidence>
<evidence type="ECO:0000259" key="8">
    <source>
        <dbReference type="PROSITE" id="PS50928"/>
    </source>
</evidence>
<keyword evidence="10" id="KW-1185">Reference proteome</keyword>
<feature type="transmembrane region" description="Helical" evidence="7">
    <location>
        <begin position="138"/>
        <end position="163"/>
    </location>
</feature>
<proteinExistence type="inferred from homology"/>
<dbReference type="InterPro" id="IPR000515">
    <property type="entry name" value="MetI-like"/>
</dbReference>
<comment type="subcellular location">
    <subcellularLocation>
        <location evidence="1 7">Cell membrane</location>
        <topology evidence="1 7">Multi-pass membrane protein</topology>
    </subcellularLocation>
</comment>
<reference evidence="9 10" key="1">
    <citation type="submission" date="2024-09" db="EMBL/GenBank/DDBJ databases">
        <authorList>
            <person name="Sun Q."/>
            <person name="Mori K."/>
        </authorList>
    </citation>
    <scope>NUCLEOTIDE SEQUENCE [LARGE SCALE GENOMIC DNA]</scope>
    <source>
        <strain evidence="9 10">NCAIM B.02610</strain>
    </source>
</reference>
<evidence type="ECO:0000313" key="10">
    <source>
        <dbReference type="Proteomes" id="UP001589838"/>
    </source>
</evidence>
<keyword evidence="4 7" id="KW-0812">Transmembrane</keyword>
<evidence type="ECO:0000256" key="1">
    <source>
        <dbReference type="ARBA" id="ARBA00004651"/>
    </source>
</evidence>
<evidence type="ECO:0000256" key="3">
    <source>
        <dbReference type="ARBA" id="ARBA00022475"/>
    </source>
</evidence>
<dbReference type="PROSITE" id="PS50928">
    <property type="entry name" value="ABC_TM1"/>
    <property type="match status" value="1"/>
</dbReference>
<dbReference type="EMBL" id="JBHLUX010000029">
    <property type="protein sequence ID" value="MFC0471032.1"/>
    <property type="molecule type" value="Genomic_DNA"/>
</dbReference>
<evidence type="ECO:0000313" key="9">
    <source>
        <dbReference type="EMBL" id="MFC0471032.1"/>
    </source>
</evidence>
<dbReference type="InterPro" id="IPR035906">
    <property type="entry name" value="MetI-like_sf"/>
</dbReference>
<feature type="transmembrane region" description="Helical" evidence="7">
    <location>
        <begin position="32"/>
        <end position="52"/>
    </location>
</feature>
<comment type="similarity">
    <text evidence="7">Belongs to the binding-protein-dependent transport system permease family.</text>
</comment>
<feature type="domain" description="ABC transmembrane type-1" evidence="8">
    <location>
        <begin position="92"/>
        <end position="307"/>
    </location>
</feature>
<keyword evidence="3" id="KW-1003">Cell membrane</keyword>
<keyword evidence="5 7" id="KW-1133">Transmembrane helix</keyword>